<proteinExistence type="predicted"/>
<dbReference type="Proteomes" id="UP001523216">
    <property type="component" value="Unassembled WGS sequence"/>
</dbReference>
<reference evidence="1 2" key="1">
    <citation type="submission" date="2022-06" db="EMBL/GenBank/DDBJ databases">
        <title>Actinoplanes abujensis sp. nov., isolated from Nigerian arid soil.</title>
        <authorList>
            <person name="Ding P."/>
        </authorList>
    </citation>
    <scope>NUCLEOTIDE SEQUENCE [LARGE SCALE GENOMIC DNA]</scope>
    <source>
        <strain evidence="2">TRM88002</strain>
    </source>
</reference>
<evidence type="ECO:0000313" key="2">
    <source>
        <dbReference type="Proteomes" id="UP001523216"/>
    </source>
</evidence>
<dbReference type="RefSeq" id="WP_251803252.1">
    <property type="nucleotide sequence ID" value="NZ_JAMQOL010000060.1"/>
</dbReference>
<name>A0ABT0YDH5_9ACTN</name>
<comment type="caution">
    <text evidence="1">The sequence shown here is derived from an EMBL/GenBank/DDBJ whole genome shotgun (WGS) entry which is preliminary data.</text>
</comment>
<sequence>MTTIELVWERIRDCAGQEFRTVSGLPFTYQVPGNYLRVDRTNRNLSRTNFAKALPRLPAAGPGQLAGRQGAPYTWAILMDPRVRQEDW</sequence>
<dbReference type="EMBL" id="JAMQOL010000060">
    <property type="protein sequence ID" value="MCM4083553.1"/>
    <property type="molecule type" value="Genomic_DNA"/>
</dbReference>
<protein>
    <submittedName>
        <fullName evidence="1">Uncharacterized protein</fullName>
    </submittedName>
</protein>
<gene>
    <name evidence="1" type="ORF">LXN57_39000</name>
</gene>
<evidence type="ECO:0000313" key="1">
    <source>
        <dbReference type="EMBL" id="MCM4083553.1"/>
    </source>
</evidence>
<accession>A0ABT0YDH5</accession>
<organism evidence="1 2">
    <name type="scientific">Paractinoplanes hotanensis</name>
    <dbReference type="NCBI Taxonomy" id="2906497"/>
    <lineage>
        <taxon>Bacteria</taxon>
        <taxon>Bacillati</taxon>
        <taxon>Actinomycetota</taxon>
        <taxon>Actinomycetes</taxon>
        <taxon>Micromonosporales</taxon>
        <taxon>Micromonosporaceae</taxon>
        <taxon>Paractinoplanes</taxon>
    </lineage>
</organism>
<keyword evidence="2" id="KW-1185">Reference proteome</keyword>